<name>A0A845ADR5_9SPHN</name>
<dbReference type="Proteomes" id="UP000439780">
    <property type="component" value="Unassembled WGS sequence"/>
</dbReference>
<protein>
    <submittedName>
        <fullName evidence="1">Uncharacterized protein</fullName>
    </submittedName>
</protein>
<comment type="caution">
    <text evidence="1">The sequence shown here is derived from an EMBL/GenBank/DDBJ whole genome shotgun (WGS) entry which is preliminary data.</text>
</comment>
<evidence type="ECO:0000313" key="1">
    <source>
        <dbReference type="EMBL" id="MXP28380.1"/>
    </source>
</evidence>
<organism evidence="1 2">
    <name type="scientific">Qipengyuania algicida</name>
    <dbReference type="NCBI Taxonomy" id="1836209"/>
    <lineage>
        <taxon>Bacteria</taxon>
        <taxon>Pseudomonadati</taxon>
        <taxon>Pseudomonadota</taxon>
        <taxon>Alphaproteobacteria</taxon>
        <taxon>Sphingomonadales</taxon>
        <taxon>Erythrobacteraceae</taxon>
        <taxon>Qipengyuania</taxon>
    </lineage>
</organism>
<dbReference type="EMBL" id="WTYA01000004">
    <property type="protein sequence ID" value="MXP28380.1"/>
    <property type="molecule type" value="Genomic_DNA"/>
</dbReference>
<sequence length="215" mass="23760">MDFALDLLSFGRALSETADDLDSVATELEDGRADSLDTVKRLTGHACELFRQLEEHLGSGDINPLRSLVNQFMGDDISWSPEEIKAAERRLLALIGLKADLLNDLWNDIAELAREGTGFTQVDMDDCLHVLSTCREAECRVADVIEEFEDPIRFALDIAKLCRHGSVICVDAATISLDMGVFSLVLAGNSIRSGIKGIRRTLGGMIERFGKWWDS</sequence>
<keyword evidence="2" id="KW-1185">Reference proteome</keyword>
<dbReference type="AlphaFoldDB" id="A0A845ADR5"/>
<evidence type="ECO:0000313" key="2">
    <source>
        <dbReference type="Proteomes" id="UP000439780"/>
    </source>
</evidence>
<accession>A0A845ADR5</accession>
<gene>
    <name evidence="1" type="ORF">GRI58_06030</name>
</gene>
<dbReference type="RefSeq" id="WP_160752692.1">
    <property type="nucleotide sequence ID" value="NZ_WTYA01000004.1"/>
</dbReference>
<proteinExistence type="predicted"/>
<reference evidence="1 2" key="1">
    <citation type="submission" date="2019-12" db="EMBL/GenBank/DDBJ databases">
        <title>Genomic-based taxomic classification of the family Erythrobacteraceae.</title>
        <authorList>
            <person name="Xu L."/>
        </authorList>
    </citation>
    <scope>NUCLEOTIDE SEQUENCE [LARGE SCALE GENOMIC DNA]</scope>
    <source>
        <strain evidence="1 2">KEMB 9005-328</strain>
    </source>
</reference>